<dbReference type="AlphaFoldDB" id="A0A5B6VT69"/>
<evidence type="ECO:0000256" key="5">
    <source>
        <dbReference type="ARBA" id="ARBA00022989"/>
    </source>
</evidence>
<evidence type="ECO:0000256" key="1">
    <source>
        <dbReference type="ARBA" id="ARBA00004167"/>
    </source>
</evidence>
<comment type="similarity">
    <text evidence="2">Belongs to the PC-esterase family. TBL subfamily.</text>
</comment>
<dbReference type="EMBL" id="SMMG02000005">
    <property type="protein sequence ID" value="KAA3472303.1"/>
    <property type="molecule type" value="Genomic_DNA"/>
</dbReference>
<gene>
    <name evidence="9" type="ORF">EPI10_022793</name>
</gene>
<dbReference type="Pfam" id="PF14416">
    <property type="entry name" value="PMR5N"/>
    <property type="match status" value="2"/>
</dbReference>
<keyword evidence="3" id="KW-0812">Transmembrane</keyword>
<dbReference type="GO" id="GO:0016413">
    <property type="term" value="F:O-acetyltransferase activity"/>
    <property type="evidence" value="ECO:0007669"/>
    <property type="project" value="InterPro"/>
</dbReference>
<evidence type="ECO:0000256" key="6">
    <source>
        <dbReference type="ARBA" id="ARBA00023136"/>
    </source>
</evidence>
<reference evidence="10" key="1">
    <citation type="journal article" date="2019" name="Plant Biotechnol. J.">
        <title>Genome sequencing of the Australian wild diploid species Gossypium australe highlights disease resistance and delayed gland morphogenesis.</title>
        <authorList>
            <person name="Cai Y."/>
            <person name="Cai X."/>
            <person name="Wang Q."/>
            <person name="Wang P."/>
            <person name="Zhang Y."/>
            <person name="Cai C."/>
            <person name="Xu Y."/>
            <person name="Wang K."/>
            <person name="Zhou Z."/>
            <person name="Wang C."/>
            <person name="Geng S."/>
            <person name="Li B."/>
            <person name="Dong Q."/>
            <person name="Hou Y."/>
            <person name="Wang H."/>
            <person name="Ai P."/>
            <person name="Liu Z."/>
            <person name="Yi F."/>
            <person name="Sun M."/>
            <person name="An G."/>
            <person name="Cheng J."/>
            <person name="Zhang Y."/>
            <person name="Shi Q."/>
            <person name="Xie Y."/>
            <person name="Shi X."/>
            <person name="Chang Y."/>
            <person name="Huang F."/>
            <person name="Chen Y."/>
            <person name="Hong S."/>
            <person name="Mi L."/>
            <person name="Sun Q."/>
            <person name="Zhang L."/>
            <person name="Zhou B."/>
            <person name="Peng R."/>
            <person name="Zhang X."/>
            <person name="Liu F."/>
        </authorList>
    </citation>
    <scope>NUCLEOTIDE SEQUENCE [LARGE SCALE GENOMIC DNA]</scope>
    <source>
        <strain evidence="10">cv. PA1801</strain>
    </source>
</reference>
<dbReference type="PANTHER" id="PTHR32285">
    <property type="entry name" value="PROTEIN TRICHOME BIREFRINGENCE-LIKE 9-RELATED"/>
    <property type="match status" value="1"/>
</dbReference>
<name>A0A5B6VT69_9ROSI</name>
<protein>
    <submittedName>
        <fullName evidence="9">PC-Esterase domain-containing protein/PMR5N domain-containing protein</fullName>
    </submittedName>
</protein>
<dbReference type="OrthoDB" id="630188at2759"/>
<feature type="domain" description="Trichome birefringence-like N-terminal" evidence="8">
    <location>
        <begin position="357"/>
        <end position="408"/>
    </location>
</feature>
<dbReference type="InterPro" id="IPR026057">
    <property type="entry name" value="TBL_C"/>
</dbReference>
<dbReference type="PANTHER" id="PTHR32285:SF206">
    <property type="entry name" value="PROTEIN TRICHOME BIREFRINGENCE-LIKE 37"/>
    <property type="match status" value="1"/>
</dbReference>
<feature type="domain" description="Trichome birefringence-like C-terminal" evidence="7">
    <location>
        <begin position="410"/>
        <end position="673"/>
    </location>
</feature>
<keyword evidence="5" id="KW-1133">Transmembrane helix</keyword>
<dbReference type="GO" id="GO:0016020">
    <property type="term" value="C:membrane"/>
    <property type="evidence" value="ECO:0007669"/>
    <property type="project" value="UniProtKB-SubCell"/>
</dbReference>
<organism evidence="9 10">
    <name type="scientific">Gossypium australe</name>
    <dbReference type="NCBI Taxonomy" id="47621"/>
    <lineage>
        <taxon>Eukaryota</taxon>
        <taxon>Viridiplantae</taxon>
        <taxon>Streptophyta</taxon>
        <taxon>Embryophyta</taxon>
        <taxon>Tracheophyta</taxon>
        <taxon>Spermatophyta</taxon>
        <taxon>Magnoliopsida</taxon>
        <taxon>eudicotyledons</taxon>
        <taxon>Gunneridae</taxon>
        <taxon>Pentapetalae</taxon>
        <taxon>rosids</taxon>
        <taxon>malvids</taxon>
        <taxon>Malvales</taxon>
        <taxon>Malvaceae</taxon>
        <taxon>Malvoideae</taxon>
        <taxon>Gossypium</taxon>
    </lineage>
</organism>
<dbReference type="GO" id="GO:0005794">
    <property type="term" value="C:Golgi apparatus"/>
    <property type="evidence" value="ECO:0007669"/>
    <property type="project" value="TreeGrafter"/>
</dbReference>
<dbReference type="InterPro" id="IPR029962">
    <property type="entry name" value="TBL"/>
</dbReference>
<evidence type="ECO:0000313" key="10">
    <source>
        <dbReference type="Proteomes" id="UP000325315"/>
    </source>
</evidence>
<evidence type="ECO:0000259" key="8">
    <source>
        <dbReference type="Pfam" id="PF14416"/>
    </source>
</evidence>
<evidence type="ECO:0000256" key="2">
    <source>
        <dbReference type="ARBA" id="ARBA00007727"/>
    </source>
</evidence>
<sequence>MRSLVRSVRVGNAAATKGCDLFKGSWVYDPSYPLYSDWACPFIQKEFSCQRNGRLDMLYSQYRWQPLQCSLTRFDALKFLENFRGKSIMFVGDSLSLNQWQSLTCMLYSALPNANFNISRVAAISIFQFQDYEVKVMLDRSLYLVEVVREDIGRVLRLDSIERGQLWKGIDMLIFNTWHWWYRRGLGQPWDFIEVGGVIMKDMDRMLAFETALKTWAAWVEANIDPSKSLVFFQGISPSHYNSSLWNDPKAKGCLGQEQPLLGSSYPGGVPQALGVLKRVLSTVRKKVKLLDITVLSLLRKDGHPSVYGFGGSTGLDCSHWCLADGFPRFCWIVLSWILIVSVHQVQLSEPQAAAAGCDYFQGSWVFDKTYPLYNTTDCPFIEKEFDCQANGRPDQLYLKYRWKPNDCMLPRFNAKDLLRKLKGKKMMFIGDSLSLNQWQSLTCMLHAFLPQSDYIVHREGNLSTFYMPEYEVSLMLSRNAFLVDIVQEKIGTVLKLDSIKNGESWKGYDFLIFNTWHWWLHTGRKQPWDFIESRGKVKKDMDRMAAYREALRTWSKWVDSNVNTTTTQVFFQGISPTHFNGKEWNGTKSTTCTHQIRPATDLTYESDPPPEVTIVKEVLKNMSTPVVLLDITRLSQLRKDGHPSIYTGLKGNDCSHWCLPGVPDTWNEILYAILTSRKTSRL</sequence>
<evidence type="ECO:0000256" key="4">
    <source>
        <dbReference type="ARBA" id="ARBA00022968"/>
    </source>
</evidence>
<feature type="domain" description="Trichome birefringence-like C-terminal" evidence="7">
    <location>
        <begin position="71"/>
        <end position="324"/>
    </location>
</feature>
<keyword evidence="6" id="KW-0472">Membrane</keyword>
<evidence type="ECO:0000256" key="3">
    <source>
        <dbReference type="ARBA" id="ARBA00022692"/>
    </source>
</evidence>
<dbReference type="Proteomes" id="UP000325315">
    <property type="component" value="Unassembled WGS sequence"/>
</dbReference>
<keyword evidence="4" id="KW-0735">Signal-anchor</keyword>
<evidence type="ECO:0000313" key="9">
    <source>
        <dbReference type="EMBL" id="KAA3472303.1"/>
    </source>
</evidence>
<dbReference type="Pfam" id="PF13839">
    <property type="entry name" value="PC-Esterase"/>
    <property type="match status" value="2"/>
</dbReference>
<comment type="caution">
    <text evidence="9">The sequence shown here is derived from an EMBL/GenBank/DDBJ whole genome shotgun (WGS) entry which is preliminary data.</text>
</comment>
<keyword evidence="10" id="KW-1185">Reference proteome</keyword>
<evidence type="ECO:0000259" key="7">
    <source>
        <dbReference type="Pfam" id="PF13839"/>
    </source>
</evidence>
<feature type="domain" description="Trichome birefringence-like N-terminal" evidence="8">
    <location>
        <begin position="18"/>
        <end position="70"/>
    </location>
</feature>
<dbReference type="InterPro" id="IPR025846">
    <property type="entry name" value="TBL_N"/>
</dbReference>
<proteinExistence type="inferred from homology"/>
<comment type="subcellular location">
    <subcellularLocation>
        <location evidence="1">Membrane</location>
        <topology evidence="1">Single-pass membrane protein</topology>
    </subcellularLocation>
</comment>
<accession>A0A5B6VT69</accession>